<dbReference type="SUPFAM" id="SSF63748">
    <property type="entry name" value="Tudor/PWWP/MBT"/>
    <property type="match status" value="1"/>
</dbReference>
<comment type="caution">
    <text evidence="3">The sequence shown here is derived from an EMBL/GenBank/DDBJ whole genome shotgun (WGS) entry which is preliminary data.</text>
</comment>
<dbReference type="CDD" id="cd05162">
    <property type="entry name" value="PWWP"/>
    <property type="match status" value="1"/>
</dbReference>
<feature type="compositionally biased region" description="Polar residues" evidence="1">
    <location>
        <begin position="524"/>
        <end position="535"/>
    </location>
</feature>
<feature type="compositionally biased region" description="Acidic residues" evidence="1">
    <location>
        <begin position="1207"/>
        <end position="1221"/>
    </location>
</feature>
<dbReference type="Gene3D" id="2.30.30.140">
    <property type="match status" value="1"/>
</dbReference>
<dbReference type="PANTHER" id="PTHR42851:SF4">
    <property type="entry name" value="PWWP DOMAIN-CONTAINING PROTEIN"/>
    <property type="match status" value="1"/>
</dbReference>
<evidence type="ECO:0000313" key="3">
    <source>
        <dbReference type="EMBL" id="PWZ10439.1"/>
    </source>
</evidence>
<proteinExistence type="predicted"/>
<keyword evidence="3" id="KW-0808">Transferase</keyword>
<evidence type="ECO:0000259" key="2">
    <source>
        <dbReference type="PROSITE" id="PS50812"/>
    </source>
</evidence>
<feature type="domain" description="PWWP" evidence="2">
    <location>
        <begin position="280"/>
        <end position="341"/>
    </location>
</feature>
<feature type="region of interest" description="Disordered" evidence="1">
    <location>
        <begin position="1"/>
        <end position="35"/>
    </location>
</feature>
<feature type="region of interest" description="Disordered" evidence="1">
    <location>
        <begin position="870"/>
        <end position="891"/>
    </location>
</feature>
<feature type="compositionally biased region" description="Basic and acidic residues" evidence="1">
    <location>
        <begin position="1695"/>
        <end position="1716"/>
    </location>
</feature>
<feature type="region of interest" description="Disordered" evidence="1">
    <location>
        <begin position="1864"/>
        <end position="1888"/>
    </location>
</feature>
<evidence type="ECO:0000256" key="1">
    <source>
        <dbReference type="SAM" id="MobiDB-lite"/>
    </source>
</evidence>
<dbReference type="Proteomes" id="UP000251960">
    <property type="component" value="Chromosome 8"/>
</dbReference>
<reference evidence="3" key="1">
    <citation type="journal article" date="2018" name="Nat. Genet.">
        <title>Extensive intraspecific gene order and gene structural variations between Mo17 and other maize genomes.</title>
        <authorList>
            <person name="Sun S."/>
            <person name="Zhou Y."/>
            <person name="Chen J."/>
            <person name="Shi J."/>
            <person name="Zhao H."/>
            <person name="Zhao H."/>
            <person name="Song W."/>
            <person name="Zhang M."/>
            <person name="Cui Y."/>
            <person name="Dong X."/>
            <person name="Liu H."/>
            <person name="Ma X."/>
            <person name="Jiao Y."/>
            <person name="Wang B."/>
            <person name="Wei X."/>
            <person name="Stein J.C."/>
            <person name="Glaubitz J.C."/>
            <person name="Lu F."/>
            <person name="Yu G."/>
            <person name="Liang C."/>
            <person name="Fengler K."/>
            <person name="Li B."/>
            <person name="Rafalski A."/>
            <person name="Schnable P.S."/>
            <person name="Ware D.H."/>
            <person name="Buckler E.S."/>
            <person name="Lai J."/>
        </authorList>
    </citation>
    <scope>NUCLEOTIDE SEQUENCE [LARGE SCALE GENOMIC DNA]</scope>
    <source>
        <tissue evidence="3">Seedling</tissue>
    </source>
</reference>
<dbReference type="PROSITE" id="PS50812">
    <property type="entry name" value="PWWP"/>
    <property type="match status" value="1"/>
</dbReference>
<feature type="region of interest" description="Disordered" evidence="1">
    <location>
        <begin position="1690"/>
        <end position="1798"/>
    </location>
</feature>
<feature type="region of interest" description="Disordered" evidence="1">
    <location>
        <begin position="1281"/>
        <end position="1587"/>
    </location>
</feature>
<feature type="compositionally biased region" description="Basic and acidic residues" evidence="1">
    <location>
        <begin position="1154"/>
        <end position="1166"/>
    </location>
</feature>
<feature type="compositionally biased region" description="Basic and acidic residues" evidence="1">
    <location>
        <begin position="1735"/>
        <end position="1770"/>
    </location>
</feature>
<dbReference type="InterPro" id="IPR000313">
    <property type="entry name" value="PWWP_dom"/>
</dbReference>
<feature type="compositionally biased region" description="Acidic residues" evidence="1">
    <location>
        <begin position="1542"/>
        <end position="1556"/>
    </location>
</feature>
<feature type="region of interest" description="Disordered" evidence="1">
    <location>
        <begin position="723"/>
        <end position="745"/>
    </location>
</feature>
<feature type="region of interest" description="Disordered" evidence="1">
    <location>
        <begin position="490"/>
        <end position="549"/>
    </location>
</feature>
<feature type="region of interest" description="Disordered" evidence="1">
    <location>
        <begin position="684"/>
        <end position="706"/>
    </location>
</feature>
<feature type="compositionally biased region" description="Basic and acidic residues" evidence="1">
    <location>
        <begin position="1406"/>
        <end position="1418"/>
    </location>
</feature>
<protein>
    <submittedName>
        <fullName evidence="3">Serine/threonine-protein kinase ATM</fullName>
    </submittedName>
</protein>
<dbReference type="ExpressionAtlas" id="A0A3L6DPU5">
    <property type="expression patterns" value="baseline and differential"/>
</dbReference>
<organism evidence="3">
    <name type="scientific">Zea mays</name>
    <name type="common">Maize</name>
    <dbReference type="NCBI Taxonomy" id="4577"/>
    <lineage>
        <taxon>Eukaryota</taxon>
        <taxon>Viridiplantae</taxon>
        <taxon>Streptophyta</taxon>
        <taxon>Embryophyta</taxon>
        <taxon>Tracheophyta</taxon>
        <taxon>Spermatophyta</taxon>
        <taxon>Magnoliopsida</taxon>
        <taxon>Liliopsida</taxon>
        <taxon>Poales</taxon>
        <taxon>Poaceae</taxon>
        <taxon>PACMAD clade</taxon>
        <taxon>Panicoideae</taxon>
        <taxon>Andropogonodae</taxon>
        <taxon>Andropogoneae</taxon>
        <taxon>Tripsacinae</taxon>
        <taxon>Zea</taxon>
    </lineage>
</organism>
<name>A0A3L6DPU5_MAIZE</name>
<sequence length="1888" mass="203539">MSSGAIGASDPGGGETKPVAGGDVTTSEAAGEVPAFAADVKVEGKATLATDVDHEGGGTAVSDPLYANESAGMVGAEGHGDEPAEGLEAVNGEEGMLEAGARDLLTETEKNPVLVVHVPAAAAGGGGGSAIPEHAEAGKETAQSPVLVGVLHIDGTVLTHQHLELYPHSISESNKVEDHHVNGEHGTKNNESDNGVAHFDKEIQNNVPGDIEESSKEHEGDGAPVVDQTNNASEMLPQTGEQFPDVENSTDSNLEAASLGSVDQGARYCLPPHDKGGFQVADLVWGKVKSHPWWPGEIFDPSDASELALKHQKKGSHLVAYFGDNTFAWCDESQLKPFVTNYSQMEKQSSSDAFVGSVNNALEELSRRILSGMSCSCLPEELADNGMSYTVDNAGLKDGVTCSAVNRPEILNCFSPENLLHYIKELALFPGQGGDLLELVIACSQLTSFYRSKGCPELASFQTGDAWVEDGLDCTDTLSTQNVMVEEPVINEVHPTQDKPKRGRGRPRKQKPGGDQVVMEKRSISNQVNDTSYNEKQVGMDFDNYGNLQNKNKRNFESFEDSEKSSAPTGGSSFKIGECIRRAASQLTGSPSIMKAQNAAEGENGEFDIFSDDAGDELTVEKRAKRRSLHRNHTADPKELLSQLCLVATEPMNGYNFSVMIISYFSDYRNYIVSTTTEANIVDKGTSRRGRKRKEVLPSPDVETTDHMQDSYWSGLSLHNHPIHDLRKESPTTRPRRRRRSSSHAYVPLSELGEPVPKKQIQVMERSIIHVDEKMIDELKPTALVLSFARSASIPSELDLVKMFSRFGPLKEREAEVHRETNTVKVVFKKRADAERAFSAAGKYGTFGPSLRSYRLVSMPFSLETQSANNPVKHPENHGMEIPGSNQSEAPKDSMEVDLVQKTDEVEVAGEPSSEEVETVRQISQVQAADSTFVSQDRFDEAGNIDAELIDHVNQIGKAAQAASVSEESRDVEQVYTQKEVSVSDLPTETEILNSDAITKELPQNAPDNVETDIVEDPKQSHAVFEAVIEAPSTAQDHTEEDTGNAVPEEPMVSPELQSQTPGDLPTETETLHSDAILKKLPQNAPDNMQTDIAEDPKQSHNSGDNAVFEAVTEAPSTAQDHTEDDTGNEVPEEHMVSLELQSQTPGDLPTETETLHSDAIVKELPHNAPDNMQTDIAEDPKQSHNPGDNAVFDAVTEARSTTQDHTEDDTGNEVPEEDMVSLELQSQTPGDLPTETETLYSDAIVKELPQNAPDNLQTDIVRDPKQSHNLGDNAVFEAVTEAPSTAQDHTEDDTGNEVPEEHMVSPELQSQTPGDLPTETETLHSDAMIKELPQNAPDSMQTDIAEDPKQSHNPGDNAVFEAVTEAPSTAQDHTEDDTGNEVPEEHMVSLELQSQTPGDPPTETETLHSDAIVKELPHNAPDNMQTDIAEDPKQSHNPGDAVFEAVTEAPSTAQDHTEDDTGNEVPEEHMVSPELQSQTPGDLPTETETLHSDAIMKELPQIAPDNMQVDIAEHPSQSHNSGDNAVFEAVAEAPSTAQDHTEDDTGNEVPEEDMVSSELQGQTPGEKLVGQSATEQMVGSEDPKPQAENFVAEPVVLGAVGQVEIELESKTTVEVSGEQGYSIEQTVQVEALIEASGGQLEVGRQIPEDESIACATTEHSMVVDETVEAKVVLLDESIENNAAVIGVVEETAEGETKEEASDEKGKIENNEDADKLAPAGKGKIENNEIIIDAPDEKTENKADADTPAGETKEGEITVEATDEKIESKVTAEPIIGETTEGQTAAGEPVEEARTAEDMVEDVKVLDDKSTAAEKPVENATVVAHENSTTVENTLKDAIVAPPDANTTNAEKTAIGATIEALNEDAPAERTIEDTSVEAPDVQAGASE</sequence>
<feature type="compositionally biased region" description="Polar residues" evidence="1">
    <location>
        <begin position="1224"/>
        <end position="1236"/>
    </location>
</feature>
<dbReference type="PANTHER" id="PTHR42851">
    <property type="entry name" value="ALDOLASE-RELATED"/>
    <property type="match status" value="1"/>
</dbReference>
<feature type="compositionally biased region" description="Basic residues" evidence="1">
    <location>
        <begin position="501"/>
        <end position="511"/>
    </location>
</feature>
<dbReference type="Pfam" id="PF00855">
    <property type="entry name" value="PWWP"/>
    <property type="match status" value="1"/>
</dbReference>
<dbReference type="EMBL" id="NCVQ01000009">
    <property type="protein sequence ID" value="PWZ10439.1"/>
    <property type="molecule type" value="Genomic_DNA"/>
</dbReference>
<gene>
    <name evidence="3" type="primary">ATM_1</name>
    <name evidence="3" type="ORF">Zm00014a_031141</name>
</gene>
<dbReference type="GO" id="GO:0016301">
    <property type="term" value="F:kinase activity"/>
    <property type="evidence" value="ECO:0007669"/>
    <property type="project" value="UniProtKB-KW"/>
</dbReference>
<dbReference type="SMART" id="SM00293">
    <property type="entry name" value="PWWP"/>
    <property type="match status" value="1"/>
</dbReference>
<keyword evidence="3" id="KW-0418">Kinase</keyword>
<accession>A0A3L6DPU5</accession>
<feature type="region of interest" description="Disordered" evidence="1">
    <location>
        <begin position="1031"/>
        <end position="1236"/>
    </location>
</feature>
<dbReference type="InterPro" id="IPR053063">
    <property type="entry name" value="PWWP_domain_containing_PDP"/>
</dbReference>